<evidence type="ECO:0000313" key="1">
    <source>
        <dbReference type="EnsemblMetazoa" id="GPAI010560-PA"/>
    </source>
</evidence>
<dbReference type="EnsemblMetazoa" id="GPAI010560-RA">
    <property type="protein sequence ID" value="GPAI010560-PA"/>
    <property type="gene ID" value="GPAI010560"/>
</dbReference>
<name>A0A1A9ZCJ4_GLOPL</name>
<dbReference type="AlphaFoldDB" id="A0A1A9ZCJ4"/>
<keyword evidence="2" id="KW-1185">Reference proteome</keyword>
<accession>A0A1A9ZCJ4</accession>
<proteinExistence type="predicted"/>
<evidence type="ECO:0000313" key="2">
    <source>
        <dbReference type="Proteomes" id="UP000092445"/>
    </source>
</evidence>
<dbReference type="VEuPathDB" id="VectorBase:GPAI010560"/>
<dbReference type="InterPro" id="IPR006611">
    <property type="entry name" value="DUF1431_DROsp"/>
</dbReference>
<dbReference type="Pfam" id="PF07248">
    <property type="entry name" value="DUF1431"/>
    <property type="match status" value="1"/>
</dbReference>
<sequence length="201" mass="23530">MFRIPAKLVDPHFSFAQRIILKDTTRNLSHKYNAKLSERTCNEAQAPYHFRPQKIRDRDQGAEEISVRMDERHYKASDMKARKYQQTWVNVVEECTPSEDVSHALKGANVYSPKSCREVVDEAKFSKRGIDEEKPRKAYPQQTRKLKELMLRAILQIAEIATTRQTTLGVCIKMYNNEFSVTSDLKYQSLLFRLPKEKLFI</sequence>
<reference evidence="2" key="1">
    <citation type="submission" date="2014-03" db="EMBL/GenBank/DDBJ databases">
        <authorList>
            <person name="Aksoy S."/>
            <person name="Warren W."/>
            <person name="Wilson R.K."/>
        </authorList>
    </citation>
    <scope>NUCLEOTIDE SEQUENCE [LARGE SCALE GENOMIC DNA]</scope>
    <source>
        <strain evidence="2">IAEA</strain>
    </source>
</reference>
<reference evidence="1" key="2">
    <citation type="submission" date="2020-05" db="UniProtKB">
        <authorList>
            <consortium name="EnsemblMetazoa"/>
        </authorList>
    </citation>
    <scope>IDENTIFICATION</scope>
    <source>
        <strain evidence="1">IAEA</strain>
    </source>
</reference>
<protein>
    <submittedName>
        <fullName evidence="1">Uncharacterized protein</fullName>
    </submittedName>
</protein>
<dbReference type="Proteomes" id="UP000092445">
    <property type="component" value="Unassembled WGS sequence"/>
</dbReference>
<organism evidence="1 2">
    <name type="scientific">Glossina pallidipes</name>
    <name type="common">Tsetse fly</name>
    <dbReference type="NCBI Taxonomy" id="7398"/>
    <lineage>
        <taxon>Eukaryota</taxon>
        <taxon>Metazoa</taxon>
        <taxon>Ecdysozoa</taxon>
        <taxon>Arthropoda</taxon>
        <taxon>Hexapoda</taxon>
        <taxon>Insecta</taxon>
        <taxon>Pterygota</taxon>
        <taxon>Neoptera</taxon>
        <taxon>Endopterygota</taxon>
        <taxon>Diptera</taxon>
        <taxon>Brachycera</taxon>
        <taxon>Muscomorpha</taxon>
        <taxon>Hippoboscoidea</taxon>
        <taxon>Glossinidae</taxon>
        <taxon>Glossina</taxon>
    </lineage>
</organism>